<keyword evidence="2" id="KW-0378">Hydrolase</keyword>
<sequence>MTRPTIIAVHGNGGGAFRFARVEPFFSETSPVGFTALTLPGFGGTPRDTQCVTLSDYAAHIQEFVTRIDAPRILLGHGIGGSLVLEYLQHFAPSVAGVILHAPVGARLDTRWFPRLMASETVRELGKQMLASALFRPLWKRLFFSQPVPDEFLNRFFAEYGTCEAFGQMFELITAGWFAGLKPVTLPSVLLWGARERVLRLDQAAEFRAKLPAATMEIVNDWDHFPMVEQPEAYAQKLMQLASRLTAEPAAAAH</sequence>
<dbReference type="Gene3D" id="3.40.50.1820">
    <property type="entry name" value="alpha/beta hydrolase"/>
    <property type="match status" value="1"/>
</dbReference>
<organism evidence="2 3">
    <name type="scientific">Chloracidobacterium sp. N</name>
    <dbReference type="NCBI Taxonomy" id="2821540"/>
    <lineage>
        <taxon>Bacteria</taxon>
        <taxon>Pseudomonadati</taxon>
        <taxon>Acidobacteriota</taxon>
        <taxon>Terriglobia</taxon>
        <taxon>Terriglobales</taxon>
        <taxon>Acidobacteriaceae</taxon>
        <taxon>Chloracidobacterium</taxon>
        <taxon>Chloracidobacterium aggregatum</taxon>
    </lineage>
</organism>
<proteinExistence type="predicted"/>
<dbReference type="GO" id="GO:0016787">
    <property type="term" value="F:hydrolase activity"/>
    <property type="evidence" value="ECO:0007669"/>
    <property type="project" value="UniProtKB-KW"/>
</dbReference>
<keyword evidence="3" id="KW-1185">Reference proteome</keyword>
<evidence type="ECO:0000259" key="1">
    <source>
        <dbReference type="Pfam" id="PF12697"/>
    </source>
</evidence>
<dbReference type="InterPro" id="IPR029058">
    <property type="entry name" value="AB_hydrolase_fold"/>
</dbReference>
<feature type="domain" description="AB hydrolase-1" evidence="1">
    <location>
        <begin position="6"/>
        <end position="236"/>
    </location>
</feature>
<dbReference type="InterPro" id="IPR000073">
    <property type="entry name" value="AB_hydrolase_1"/>
</dbReference>
<name>A0ABX8B424_9BACT</name>
<evidence type="ECO:0000313" key="2">
    <source>
        <dbReference type="EMBL" id="QUV95405.1"/>
    </source>
</evidence>
<gene>
    <name evidence="2" type="ORF">J8C05_11175</name>
</gene>
<protein>
    <submittedName>
        <fullName evidence="2">Alpha/beta hydrolase</fullName>
    </submittedName>
</protein>
<dbReference type="PANTHER" id="PTHR43689">
    <property type="entry name" value="HYDROLASE"/>
    <property type="match status" value="1"/>
</dbReference>
<dbReference type="PANTHER" id="PTHR43689:SF8">
    <property type="entry name" value="ALPHA_BETA-HYDROLASES SUPERFAMILY PROTEIN"/>
    <property type="match status" value="1"/>
</dbReference>
<dbReference type="RefSeq" id="WP_211423630.1">
    <property type="nucleotide sequence ID" value="NZ_CP072643.1"/>
</dbReference>
<dbReference type="Pfam" id="PF12697">
    <property type="entry name" value="Abhydrolase_6"/>
    <property type="match status" value="1"/>
</dbReference>
<accession>A0ABX8B424</accession>
<reference evidence="2 3" key="1">
    <citation type="submission" date="2021-03" db="EMBL/GenBank/DDBJ databases">
        <title>Genomic and phenotypic characterization of Chloracidobacterium isolates provides evidence for multiple species.</title>
        <authorList>
            <person name="Saini M.K."/>
            <person name="Costas A.M.G."/>
            <person name="Tank M."/>
            <person name="Bryant D.A."/>
        </authorList>
    </citation>
    <scope>NUCLEOTIDE SEQUENCE [LARGE SCALE GENOMIC DNA]</scope>
    <source>
        <strain evidence="2 3">N</strain>
    </source>
</reference>
<dbReference type="EMBL" id="CP072643">
    <property type="protein sequence ID" value="QUV95405.1"/>
    <property type="molecule type" value="Genomic_DNA"/>
</dbReference>
<evidence type="ECO:0000313" key="3">
    <source>
        <dbReference type="Proteomes" id="UP000677668"/>
    </source>
</evidence>
<dbReference type="Proteomes" id="UP000677668">
    <property type="component" value="Chromosome 2"/>
</dbReference>
<dbReference type="SUPFAM" id="SSF53474">
    <property type="entry name" value="alpha/beta-Hydrolases"/>
    <property type="match status" value="1"/>
</dbReference>